<dbReference type="InterPro" id="IPR036676">
    <property type="entry name" value="PurM-like_C_sf"/>
</dbReference>
<comment type="similarity">
    <text evidence="1">Belongs to the HypE family.</text>
</comment>
<dbReference type="Gene3D" id="3.90.650.10">
    <property type="entry name" value="PurM-like C-terminal domain"/>
    <property type="match status" value="1"/>
</dbReference>
<dbReference type="PIRSF" id="PIRSF005644">
    <property type="entry name" value="Hdrgns_mtr_HypE"/>
    <property type="match status" value="1"/>
</dbReference>
<gene>
    <name evidence="4" type="primary">hypE</name>
    <name evidence="4" type="ORF">MUB46_16570</name>
</gene>
<evidence type="ECO:0000313" key="4">
    <source>
        <dbReference type="EMBL" id="MCT8973478.1"/>
    </source>
</evidence>
<evidence type="ECO:0000259" key="2">
    <source>
        <dbReference type="Pfam" id="PF00586"/>
    </source>
</evidence>
<dbReference type="SUPFAM" id="SSF56042">
    <property type="entry name" value="PurM C-terminal domain-like"/>
    <property type="match status" value="1"/>
</dbReference>
<dbReference type="RefSeq" id="WP_261617043.1">
    <property type="nucleotide sequence ID" value="NZ_JALIDZ010000007.1"/>
</dbReference>
<evidence type="ECO:0000313" key="5">
    <source>
        <dbReference type="Proteomes" id="UP001320898"/>
    </source>
</evidence>
<dbReference type="SUPFAM" id="SSF55326">
    <property type="entry name" value="PurM N-terminal domain-like"/>
    <property type="match status" value="1"/>
</dbReference>
<dbReference type="GO" id="GO:0051604">
    <property type="term" value="P:protein maturation"/>
    <property type="evidence" value="ECO:0007669"/>
    <property type="project" value="TreeGrafter"/>
</dbReference>
<dbReference type="AlphaFoldDB" id="A0AAW5R3P2"/>
<dbReference type="Pfam" id="PF02769">
    <property type="entry name" value="AIRS_C"/>
    <property type="match status" value="1"/>
</dbReference>
<protein>
    <submittedName>
        <fullName evidence="4">Hydrogenase expression/formation protein HypE</fullName>
    </submittedName>
</protein>
<comment type="caution">
    <text evidence="4">The sequence shown here is derived from an EMBL/GenBank/DDBJ whole genome shotgun (WGS) entry which is preliminary data.</text>
</comment>
<dbReference type="Gene3D" id="3.30.1330.10">
    <property type="entry name" value="PurM-like, N-terminal domain"/>
    <property type="match status" value="1"/>
</dbReference>
<proteinExistence type="inferred from homology"/>
<dbReference type="PANTHER" id="PTHR30303:SF0">
    <property type="entry name" value="CARBAMOYL DEHYDRATASE HYPE"/>
    <property type="match status" value="1"/>
</dbReference>
<dbReference type="NCBIfam" id="TIGR02124">
    <property type="entry name" value="hypE"/>
    <property type="match status" value="1"/>
</dbReference>
<name>A0AAW5R3P2_9HYPH</name>
<feature type="domain" description="PurM-like N-terminal" evidence="2">
    <location>
        <begin position="48"/>
        <end position="159"/>
    </location>
</feature>
<dbReference type="PANTHER" id="PTHR30303">
    <property type="entry name" value="HYDROGENASE ISOENZYMES FORMATION PROTEIN HYPE"/>
    <property type="match status" value="1"/>
</dbReference>
<feature type="domain" description="PurM-like C-terminal" evidence="3">
    <location>
        <begin position="172"/>
        <end position="318"/>
    </location>
</feature>
<dbReference type="Pfam" id="PF00586">
    <property type="entry name" value="AIRS"/>
    <property type="match status" value="1"/>
</dbReference>
<dbReference type="InterPro" id="IPR011854">
    <property type="entry name" value="HypE"/>
</dbReference>
<dbReference type="Proteomes" id="UP001320898">
    <property type="component" value="Unassembled WGS sequence"/>
</dbReference>
<dbReference type="InterPro" id="IPR036921">
    <property type="entry name" value="PurM-like_N_sf"/>
</dbReference>
<keyword evidence="5" id="KW-1185">Reference proteome</keyword>
<organism evidence="4 5">
    <name type="scientific">Microbaculum marinisediminis</name>
    <dbReference type="NCBI Taxonomy" id="2931392"/>
    <lineage>
        <taxon>Bacteria</taxon>
        <taxon>Pseudomonadati</taxon>
        <taxon>Pseudomonadota</taxon>
        <taxon>Alphaproteobacteria</taxon>
        <taxon>Hyphomicrobiales</taxon>
        <taxon>Tepidamorphaceae</taxon>
        <taxon>Microbaculum</taxon>
    </lineage>
</organism>
<sequence length="344" mass="35556">MTDARHVELAHGNGGRFMRELIEAVFARHLANPGLDAGLETGLDIGLDAAPIGLEAGFVPYITTDAFTVQPLEFPGGDIGSLAVNGTVNDLAVAGATPKYLTLNAIIEEGLEVACLERIVRSLAAAARDAGVCVVAGDTKVVPRGQGGGLYLATTGVGLRAAGCRLGLEQVRAGDALLVSGPVGDHGIAVMLAREDFDLKGSVASDCASVAPFTAPLATMPGVRFMRDPTRGGLATVAHEIAAATALTARLAEPSVPVRDAVRSVCEMLGYDPYYLACEGRVVAVVSPQVADDVLALWRALPGGADAAMIGRMIEGPAQVILETEIGGERVLEELEDDPLPRIC</sequence>
<accession>A0AAW5R3P2</accession>
<dbReference type="CDD" id="cd02197">
    <property type="entry name" value="HypE"/>
    <property type="match status" value="1"/>
</dbReference>
<reference evidence="4 5" key="1">
    <citation type="submission" date="2022-04" db="EMBL/GenBank/DDBJ databases">
        <authorList>
            <person name="Ye Y.-Q."/>
            <person name="Du Z.-J."/>
        </authorList>
    </citation>
    <scope>NUCLEOTIDE SEQUENCE [LARGE SCALE GENOMIC DNA]</scope>
    <source>
        <strain evidence="4 5">A6E488</strain>
    </source>
</reference>
<dbReference type="InterPro" id="IPR010918">
    <property type="entry name" value="PurM-like_C_dom"/>
</dbReference>
<evidence type="ECO:0000256" key="1">
    <source>
        <dbReference type="ARBA" id="ARBA00006243"/>
    </source>
</evidence>
<evidence type="ECO:0000259" key="3">
    <source>
        <dbReference type="Pfam" id="PF02769"/>
    </source>
</evidence>
<dbReference type="InterPro" id="IPR016188">
    <property type="entry name" value="PurM-like_N"/>
</dbReference>
<dbReference type="EMBL" id="JALIDZ010000007">
    <property type="protein sequence ID" value="MCT8973478.1"/>
    <property type="molecule type" value="Genomic_DNA"/>
</dbReference>